<dbReference type="AlphaFoldDB" id="A0A953LAM3"/>
<dbReference type="EMBL" id="JAHVHU010000006">
    <property type="protein sequence ID" value="MBY5957731.1"/>
    <property type="molecule type" value="Genomic_DNA"/>
</dbReference>
<reference evidence="1" key="1">
    <citation type="submission" date="2021-06" db="EMBL/GenBank/DDBJ databases">
        <title>44 bacteria genomes isolated from Dapeng, Shenzhen.</title>
        <authorList>
            <person name="Zheng W."/>
            <person name="Yu S."/>
            <person name="Huang Y."/>
        </authorList>
    </citation>
    <scope>NUCLEOTIDE SEQUENCE</scope>
    <source>
        <strain evidence="1">DP5N28-2</strain>
    </source>
</reference>
<evidence type="ECO:0000313" key="2">
    <source>
        <dbReference type="Proteomes" id="UP000753961"/>
    </source>
</evidence>
<protein>
    <submittedName>
        <fullName evidence="1">Uncharacterized protein</fullName>
    </submittedName>
</protein>
<gene>
    <name evidence="1" type="ORF">KUV50_06300</name>
</gene>
<comment type="caution">
    <text evidence="1">The sequence shown here is derived from an EMBL/GenBank/DDBJ whole genome shotgun (WGS) entry which is preliminary data.</text>
</comment>
<dbReference type="RefSeq" id="WP_222579254.1">
    <property type="nucleotide sequence ID" value="NZ_JAHVHU010000006.1"/>
</dbReference>
<sequence>MTGADKLKYFGVSDLSQLKPGYTYTWIDTLNAEERMEIRPEISLRSNYNCGVNVEMYFSGSGDTATVTAYEANTNTIVHGPVDMAHGDNFDMTINGSKDYDFKVEPFEDPINSMFGNFIVDPDWGGKSIYSFSGSGSYLFEDYQFEGPAPTDGTCDAYVAVYHLSGIATKYTLKVIPDVGIPFEVGPILGDDSEVDFEIDEDRTYEFEIKAEDGGTSESFSIQIIRPDNVAHHKSFYGVDMSVPNPYLIVFSYVFDYFDCPY</sequence>
<accession>A0A953LAM3</accession>
<proteinExistence type="predicted"/>
<dbReference type="Proteomes" id="UP000753961">
    <property type="component" value="Unassembled WGS sequence"/>
</dbReference>
<evidence type="ECO:0000313" key="1">
    <source>
        <dbReference type="EMBL" id="MBY5957731.1"/>
    </source>
</evidence>
<organism evidence="1 2">
    <name type="scientific">Membranihabitans marinus</name>
    <dbReference type="NCBI Taxonomy" id="1227546"/>
    <lineage>
        <taxon>Bacteria</taxon>
        <taxon>Pseudomonadati</taxon>
        <taxon>Bacteroidota</taxon>
        <taxon>Saprospiria</taxon>
        <taxon>Saprospirales</taxon>
        <taxon>Saprospiraceae</taxon>
        <taxon>Membranihabitans</taxon>
    </lineage>
</organism>
<keyword evidence="2" id="KW-1185">Reference proteome</keyword>
<name>A0A953LAM3_9BACT</name>